<dbReference type="InterPro" id="IPR012910">
    <property type="entry name" value="Plug_dom"/>
</dbReference>
<comment type="subcellular location">
    <subcellularLocation>
        <location evidence="1">Cell outer membrane</location>
        <topology evidence="1">Multi-pass membrane protein</topology>
    </subcellularLocation>
</comment>
<proteinExistence type="inferred from homology"/>
<dbReference type="Proteomes" id="UP001139369">
    <property type="component" value="Unassembled WGS sequence"/>
</dbReference>
<dbReference type="Pfam" id="PF07715">
    <property type="entry name" value="Plug"/>
    <property type="match status" value="1"/>
</dbReference>
<name>A0A9X2AMM3_9FLAO</name>
<evidence type="ECO:0000259" key="2">
    <source>
        <dbReference type="Pfam" id="PF07715"/>
    </source>
</evidence>
<keyword evidence="1" id="KW-0472">Membrane</keyword>
<sequence>MSSDDVISIRGYGSINGNMTPLFVVNGSNVSQETFGQIIPNDIKSVTILKGPETARYGVRGSNGVIVITTK</sequence>
<dbReference type="Gene3D" id="2.170.130.10">
    <property type="entry name" value="TonB-dependent receptor, plug domain"/>
    <property type="match status" value="1"/>
</dbReference>
<keyword evidence="3" id="KW-0675">Receptor</keyword>
<feature type="domain" description="TonB-dependent receptor plug" evidence="2">
    <location>
        <begin position="4"/>
        <end position="65"/>
    </location>
</feature>
<comment type="similarity">
    <text evidence="1">Belongs to the TonB-dependent receptor family.</text>
</comment>
<dbReference type="GO" id="GO:0009279">
    <property type="term" value="C:cell outer membrane"/>
    <property type="evidence" value="ECO:0007669"/>
    <property type="project" value="UniProtKB-SubCell"/>
</dbReference>
<keyword evidence="1" id="KW-0813">Transport</keyword>
<dbReference type="SUPFAM" id="SSF56935">
    <property type="entry name" value="Porins"/>
    <property type="match status" value="1"/>
</dbReference>
<accession>A0A9X2AMM3</accession>
<keyword evidence="1" id="KW-1134">Transmembrane beta strand</keyword>
<organism evidence="3 4">
    <name type="scientific">Polaribacter marinus</name>
    <dbReference type="NCBI Taxonomy" id="2916838"/>
    <lineage>
        <taxon>Bacteria</taxon>
        <taxon>Pseudomonadati</taxon>
        <taxon>Bacteroidota</taxon>
        <taxon>Flavobacteriia</taxon>
        <taxon>Flavobacteriales</taxon>
        <taxon>Flavobacteriaceae</taxon>
    </lineage>
</organism>
<keyword evidence="1" id="KW-0998">Cell outer membrane</keyword>
<dbReference type="EMBL" id="JAKQYM010000004">
    <property type="protein sequence ID" value="MCI2229094.1"/>
    <property type="molecule type" value="Genomic_DNA"/>
</dbReference>
<protein>
    <submittedName>
        <fullName evidence="3">TonB-dependent receptor plug domain-containing protein</fullName>
    </submittedName>
</protein>
<reference evidence="3" key="1">
    <citation type="submission" date="2022-02" db="EMBL/GenBank/DDBJ databases">
        <title>Polaribacter sp. MSW13, isolated from seawater.</title>
        <authorList>
            <person name="Kristyanto S."/>
            <person name="Jung J."/>
            <person name="Jeon C.O."/>
        </authorList>
    </citation>
    <scope>NUCLEOTIDE SEQUENCE</scope>
    <source>
        <strain evidence="3">MSW13</strain>
    </source>
</reference>
<evidence type="ECO:0000313" key="4">
    <source>
        <dbReference type="Proteomes" id="UP001139369"/>
    </source>
</evidence>
<evidence type="ECO:0000256" key="1">
    <source>
        <dbReference type="PROSITE-ProRule" id="PRU01360"/>
    </source>
</evidence>
<keyword evidence="1" id="KW-0812">Transmembrane</keyword>
<dbReference type="InterPro" id="IPR037066">
    <property type="entry name" value="Plug_dom_sf"/>
</dbReference>
<evidence type="ECO:0000313" key="3">
    <source>
        <dbReference type="EMBL" id="MCI2229094.1"/>
    </source>
</evidence>
<gene>
    <name evidence="3" type="ORF">MC378_07940</name>
</gene>
<comment type="caution">
    <text evidence="3">The sequence shown here is derived from an EMBL/GenBank/DDBJ whole genome shotgun (WGS) entry which is preliminary data.</text>
</comment>
<dbReference type="AlphaFoldDB" id="A0A9X2AMM3"/>
<dbReference type="PROSITE" id="PS52016">
    <property type="entry name" value="TONB_DEPENDENT_REC_3"/>
    <property type="match status" value="1"/>
</dbReference>
<keyword evidence="4" id="KW-1185">Reference proteome</keyword>
<dbReference type="InterPro" id="IPR039426">
    <property type="entry name" value="TonB-dep_rcpt-like"/>
</dbReference>
<dbReference type="NCBIfam" id="TIGR04057">
    <property type="entry name" value="SusC_RagA_signa"/>
    <property type="match status" value="1"/>
</dbReference>
<dbReference type="InterPro" id="IPR023997">
    <property type="entry name" value="TonB-dep_OMP_SusC/RagA_CS"/>
</dbReference>